<dbReference type="Proteomes" id="UP000031599">
    <property type="component" value="Unassembled WGS sequence"/>
</dbReference>
<organism evidence="2 3">
    <name type="scientific">Enhygromyxa salina</name>
    <dbReference type="NCBI Taxonomy" id="215803"/>
    <lineage>
        <taxon>Bacteria</taxon>
        <taxon>Pseudomonadati</taxon>
        <taxon>Myxococcota</taxon>
        <taxon>Polyangia</taxon>
        <taxon>Nannocystales</taxon>
        <taxon>Nannocystaceae</taxon>
        <taxon>Enhygromyxa</taxon>
    </lineage>
</organism>
<sequence>MMVVTAWVALSVALGVLQGAGSLVHAGWLAIMMIALLLSPITLLALRRINTNFKAARLALAEAEDERASPDHLHGALANFYAETRLARVGLSDAVEPGEGVRMLWDWRRGFEGLAPNDRDQLAELGIGLGPITAMLAGVESEEALSDEQRHEAATHLGHVERLLGTPPAGMYR</sequence>
<gene>
    <name evidence="2" type="ORF">DB30_03723</name>
</gene>
<name>A0A0C2D1K5_9BACT</name>
<keyword evidence="1" id="KW-0472">Membrane</keyword>
<keyword evidence="1" id="KW-1133">Transmembrane helix</keyword>
<comment type="caution">
    <text evidence="2">The sequence shown here is derived from an EMBL/GenBank/DDBJ whole genome shotgun (WGS) entry which is preliminary data.</text>
</comment>
<reference evidence="2 3" key="1">
    <citation type="submission" date="2014-12" db="EMBL/GenBank/DDBJ databases">
        <title>Genome assembly of Enhygromyxa salina DSM 15201.</title>
        <authorList>
            <person name="Sharma G."/>
            <person name="Subramanian S."/>
        </authorList>
    </citation>
    <scope>NUCLEOTIDE SEQUENCE [LARGE SCALE GENOMIC DNA]</scope>
    <source>
        <strain evidence="2 3">DSM 15201</strain>
    </source>
</reference>
<evidence type="ECO:0000313" key="2">
    <source>
        <dbReference type="EMBL" id="KIG17126.1"/>
    </source>
</evidence>
<evidence type="ECO:0000313" key="3">
    <source>
        <dbReference type="Proteomes" id="UP000031599"/>
    </source>
</evidence>
<feature type="transmembrane region" description="Helical" evidence="1">
    <location>
        <begin position="29"/>
        <end position="46"/>
    </location>
</feature>
<protein>
    <submittedName>
        <fullName evidence="2">Uncharacterized protein</fullName>
    </submittedName>
</protein>
<evidence type="ECO:0000256" key="1">
    <source>
        <dbReference type="SAM" id="Phobius"/>
    </source>
</evidence>
<dbReference type="AlphaFoldDB" id="A0A0C2D1K5"/>
<keyword evidence="1" id="KW-0812">Transmembrane</keyword>
<proteinExistence type="predicted"/>
<dbReference type="EMBL" id="JMCC02000029">
    <property type="protein sequence ID" value="KIG17126.1"/>
    <property type="molecule type" value="Genomic_DNA"/>
</dbReference>
<accession>A0A0C2D1K5</accession>